<name>A0ACB7RLU1_HYAAI</name>
<comment type="caution">
    <text evidence="1">The sequence shown here is derived from an EMBL/GenBank/DDBJ whole genome shotgun (WGS) entry which is preliminary data.</text>
</comment>
<evidence type="ECO:0000313" key="1">
    <source>
        <dbReference type="EMBL" id="KAH6922308.1"/>
    </source>
</evidence>
<evidence type="ECO:0000313" key="2">
    <source>
        <dbReference type="Proteomes" id="UP000821845"/>
    </source>
</evidence>
<accession>A0ACB7RLU1</accession>
<gene>
    <name evidence="1" type="ORF">HPB50_012568</name>
</gene>
<sequence>MMIWTGTTPSYASNYRESRFKISFLLLHAMTRECNFGSSASIMVRDQLSSGITAQHVRWRLLQQGPTLTLQQAIQVAKKEERTEHDLHNFADAQVENV</sequence>
<proteinExistence type="predicted"/>
<reference evidence="1" key="1">
    <citation type="submission" date="2020-05" db="EMBL/GenBank/DDBJ databases">
        <title>Large-scale comparative analyses of tick genomes elucidate their genetic diversity and vector capacities.</title>
        <authorList>
            <person name="Jia N."/>
            <person name="Wang J."/>
            <person name="Shi W."/>
            <person name="Du L."/>
            <person name="Sun Y."/>
            <person name="Zhan W."/>
            <person name="Jiang J."/>
            <person name="Wang Q."/>
            <person name="Zhang B."/>
            <person name="Ji P."/>
            <person name="Sakyi L.B."/>
            <person name="Cui X."/>
            <person name="Yuan T."/>
            <person name="Jiang B."/>
            <person name="Yang W."/>
            <person name="Lam T.T.-Y."/>
            <person name="Chang Q."/>
            <person name="Ding S."/>
            <person name="Wang X."/>
            <person name="Zhu J."/>
            <person name="Ruan X."/>
            <person name="Zhao L."/>
            <person name="Wei J."/>
            <person name="Que T."/>
            <person name="Du C."/>
            <person name="Cheng J."/>
            <person name="Dai P."/>
            <person name="Han X."/>
            <person name="Huang E."/>
            <person name="Gao Y."/>
            <person name="Liu J."/>
            <person name="Shao H."/>
            <person name="Ye R."/>
            <person name="Li L."/>
            <person name="Wei W."/>
            <person name="Wang X."/>
            <person name="Wang C."/>
            <person name="Yang T."/>
            <person name="Huo Q."/>
            <person name="Li W."/>
            <person name="Guo W."/>
            <person name="Chen H."/>
            <person name="Zhou L."/>
            <person name="Ni X."/>
            <person name="Tian J."/>
            <person name="Zhou Y."/>
            <person name="Sheng Y."/>
            <person name="Liu T."/>
            <person name="Pan Y."/>
            <person name="Xia L."/>
            <person name="Li J."/>
            <person name="Zhao F."/>
            <person name="Cao W."/>
        </authorList>
    </citation>
    <scope>NUCLEOTIDE SEQUENCE</scope>
    <source>
        <strain evidence="1">Hyas-2018</strain>
    </source>
</reference>
<dbReference type="EMBL" id="CM023489">
    <property type="protein sequence ID" value="KAH6922308.1"/>
    <property type="molecule type" value="Genomic_DNA"/>
</dbReference>
<protein>
    <submittedName>
        <fullName evidence="1">Uncharacterized protein</fullName>
    </submittedName>
</protein>
<dbReference type="Proteomes" id="UP000821845">
    <property type="component" value="Chromosome 9"/>
</dbReference>
<organism evidence="1 2">
    <name type="scientific">Hyalomma asiaticum</name>
    <name type="common">Tick</name>
    <dbReference type="NCBI Taxonomy" id="266040"/>
    <lineage>
        <taxon>Eukaryota</taxon>
        <taxon>Metazoa</taxon>
        <taxon>Ecdysozoa</taxon>
        <taxon>Arthropoda</taxon>
        <taxon>Chelicerata</taxon>
        <taxon>Arachnida</taxon>
        <taxon>Acari</taxon>
        <taxon>Parasitiformes</taxon>
        <taxon>Ixodida</taxon>
        <taxon>Ixodoidea</taxon>
        <taxon>Ixodidae</taxon>
        <taxon>Hyalomminae</taxon>
        <taxon>Hyalomma</taxon>
    </lineage>
</organism>
<keyword evidence="2" id="KW-1185">Reference proteome</keyword>